<protein>
    <submittedName>
        <fullName evidence="7">Cytochrome c</fullName>
    </submittedName>
</protein>
<evidence type="ECO:0000256" key="1">
    <source>
        <dbReference type="ARBA" id="ARBA00022617"/>
    </source>
</evidence>
<gene>
    <name evidence="7" type="ORF">OVY01_09100</name>
</gene>
<reference evidence="7" key="1">
    <citation type="submission" date="2022-11" db="EMBL/GenBank/DDBJ databases">
        <title>Robbsia betulipollinis sp. nov., isolated from pollen of birch (Betula pendula).</title>
        <authorList>
            <person name="Shi H."/>
            <person name="Ambika Manirajan B."/>
            <person name="Ratering S."/>
            <person name="Geissler-Plaum R."/>
            <person name="Schnell S."/>
        </authorList>
    </citation>
    <scope>NUCLEOTIDE SEQUENCE</scope>
    <source>
        <strain evidence="7">Bb-Pol-6</strain>
    </source>
</reference>
<dbReference type="PIRSF" id="PIRSF000018">
    <property type="entry name" value="Mb_ADH_cyt_c"/>
    <property type="match status" value="1"/>
</dbReference>
<proteinExistence type="predicted"/>
<dbReference type="RefSeq" id="WP_267847133.1">
    <property type="nucleotide sequence ID" value="NZ_JAPMXC010000001.1"/>
</dbReference>
<evidence type="ECO:0000313" key="7">
    <source>
        <dbReference type="EMBL" id="MCY0387389.1"/>
    </source>
</evidence>
<dbReference type="PROSITE" id="PS51007">
    <property type="entry name" value="CYTC"/>
    <property type="match status" value="3"/>
</dbReference>
<feature type="domain" description="Cytochrome c" evidence="6">
    <location>
        <begin position="198"/>
        <end position="308"/>
    </location>
</feature>
<feature type="chain" id="PRO_5045249615" evidence="5">
    <location>
        <begin position="24"/>
        <end position="439"/>
    </location>
</feature>
<dbReference type="PANTHER" id="PTHR35008">
    <property type="entry name" value="BLL4482 PROTEIN-RELATED"/>
    <property type="match status" value="1"/>
</dbReference>
<feature type="domain" description="Cytochrome c" evidence="6">
    <location>
        <begin position="321"/>
        <end position="418"/>
    </location>
</feature>
<evidence type="ECO:0000256" key="3">
    <source>
        <dbReference type="ARBA" id="ARBA00023004"/>
    </source>
</evidence>
<dbReference type="SUPFAM" id="SSF46626">
    <property type="entry name" value="Cytochrome c"/>
    <property type="match status" value="3"/>
</dbReference>
<dbReference type="InterPro" id="IPR009056">
    <property type="entry name" value="Cyt_c-like_dom"/>
</dbReference>
<dbReference type="InterPro" id="IPR014353">
    <property type="entry name" value="Membr-bd_ADH_cyt_c"/>
</dbReference>
<evidence type="ECO:0000256" key="4">
    <source>
        <dbReference type="PROSITE-ProRule" id="PRU00433"/>
    </source>
</evidence>
<dbReference type="InterPro" id="IPR036909">
    <property type="entry name" value="Cyt_c-like_dom_sf"/>
</dbReference>
<keyword evidence="5" id="KW-0732">Signal</keyword>
<keyword evidence="2 4" id="KW-0479">Metal-binding</keyword>
<dbReference type="PANTHER" id="PTHR35008:SF4">
    <property type="entry name" value="BLL4482 PROTEIN"/>
    <property type="match status" value="1"/>
</dbReference>
<feature type="domain" description="Cytochrome c" evidence="6">
    <location>
        <begin position="53"/>
        <end position="156"/>
    </location>
</feature>
<feature type="signal peptide" evidence="5">
    <location>
        <begin position="1"/>
        <end position="23"/>
    </location>
</feature>
<dbReference type="Pfam" id="PF00034">
    <property type="entry name" value="Cytochrom_C"/>
    <property type="match status" value="2"/>
</dbReference>
<dbReference type="Proteomes" id="UP001082899">
    <property type="component" value="Unassembled WGS sequence"/>
</dbReference>
<evidence type="ECO:0000313" key="8">
    <source>
        <dbReference type="Proteomes" id="UP001082899"/>
    </source>
</evidence>
<evidence type="ECO:0000259" key="6">
    <source>
        <dbReference type="PROSITE" id="PS51007"/>
    </source>
</evidence>
<keyword evidence="8" id="KW-1185">Reference proteome</keyword>
<evidence type="ECO:0000256" key="5">
    <source>
        <dbReference type="SAM" id="SignalP"/>
    </source>
</evidence>
<dbReference type="Gene3D" id="1.10.760.10">
    <property type="entry name" value="Cytochrome c-like domain"/>
    <property type="match status" value="2"/>
</dbReference>
<keyword evidence="1 4" id="KW-0349">Heme</keyword>
<keyword evidence="3 4" id="KW-0408">Iron</keyword>
<accession>A0ABT3ZLH9</accession>
<dbReference type="InterPro" id="IPR051459">
    <property type="entry name" value="Cytochrome_c-type_DH"/>
</dbReference>
<sequence>MSRKTFYALCAAAAIGAASFLPSLLPGSGTDVAHAGSNGGENAAPATPVNADALVKRGQYLAAMGDCVACHTTRGAKPFSGNYAVPSPFGTMYTPNLTPDNATGIGKWTSDDFYRAMHDGVSKDGSYLYPAFPFTSYTKMSRADTDAIFAYLTSLEPVHNPQRANDMPFPFNQRIILLGWRIMFFRKGEYVPDTAQSAEWNRGKYLVDGAGHCAMCHTQLNPLGSPYNGSAFSGGLIPIQNWYAPSLTSDPHLGIGGWSVEELSQFLTTGVSDKGVVYGPMADVVHNSTQYLSASDARAMALYLKSIPQKKPAPKPMQFEVSEAYGEQLFKDGAKIYRASCAECHGDKGEGQLPHFPRLAKNQSILMHSSVNPIRMVLNGGYPPVTAGNPRPYGMPPFAQTLSDREVAAVVSYIRKAWDNGAGAVSPQQVNELRSAPLD</sequence>
<organism evidence="7 8">
    <name type="scientific">Robbsia betulipollinis</name>
    <dbReference type="NCBI Taxonomy" id="2981849"/>
    <lineage>
        <taxon>Bacteria</taxon>
        <taxon>Pseudomonadati</taxon>
        <taxon>Pseudomonadota</taxon>
        <taxon>Betaproteobacteria</taxon>
        <taxon>Burkholderiales</taxon>
        <taxon>Burkholderiaceae</taxon>
        <taxon>Robbsia</taxon>
    </lineage>
</organism>
<name>A0ABT3ZLH9_9BURK</name>
<dbReference type="EMBL" id="JAPMXC010000001">
    <property type="protein sequence ID" value="MCY0387389.1"/>
    <property type="molecule type" value="Genomic_DNA"/>
</dbReference>
<comment type="caution">
    <text evidence="7">The sequence shown here is derived from an EMBL/GenBank/DDBJ whole genome shotgun (WGS) entry which is preliminary data.</text>
</comment>
<evidence type="ECO:0000256" key="2">
    <source>
        <dbReference type="ARBA" id="ARBA00022723"/>
    </source>
</evidence>